<sequence>SYIWSCVTFECLRAHGNDSPNGPPHPDRVVFDVGGKRYKTTRATINAYPETLLVRLVAEPNPDFQEIFIDRNGKLFRYVLDFYRNGGVVEVPDILYYTMQREFTYYGFDMSKINIKWLGSGVYAFEMNQS</sequence>
<name>A0A433QZ57_9FUNG</name>
<dbReference type="InterPro" id="IPR000210">
    <property type="entry name" value="BTB/POZ_dom"/>
</dbReference>
<evidence type="ECO:0000259" key="1">
    <source>
        <dbReference type="SMART" id="SM00225"/>
    </source>
</evidence>
<dbReference type="SUPFAM" id="SSF54695">
    <property type="entry name" value="POZ domain"/>
    <property type="match status" value="1"/>
</dbReference>
<keyword evidence="3" id="KW-1185">Reference proteome</keyword>
<dbReference type="SMART" id="SM00225">
    <property type="entry name" value="BTB"/>
    <property type="match status" value="1"/>
</dbReference>
<dbReference type="InterPro" id="IPR011333">
    <property type="entry name" value="SKP1/BTB/POZ_sf"/>
</dbReference>
<feature type="non-terminal residue" evidence="2">
    <location>
        <position position="130"/>
    </location>
</feature>
<dbReference type="PANTHER" id="PTHR14499:SF136">
    <property type="entry name" value="GH08630P"/>
    <property type="match status" value="1"/>
</dbReference>
<dbReference type="CDD" id="cd18316">
    <property type="entry name" value="BTB_POZ_KCTD-like"/>
    <property type="match status" value="1"/>
</dbReference>
<evidence type="ECO:0000313" key="2">
    <source>
        <dbReference type="EMBL" id="RUS35062.1"/>
    </source>
</evidence>
<protein>
    <submittedName>
        <fullName evidence="2">BTB/POZ protein</fullName>
    </submittedName>
</protein>
<dbReference type="Gene3D" id="3.30.710.10">
    <property type="entry name" value="Potassium Channel Kv1.1, Chain A"/>
    <property type="match status" value="1"/>
</dbReference>
<dbReference type="InterPro" id="IPR003131">
    <property type="entry name" value="T1-type_BTB"/>
</dbReference>
<gene>
    <name evidence="2" type="ORF">BC938DRAFT_476288</name>
</gene>
<dbReference type="GO" id="GO:0051260">
    <property type="term" value="P:protein homooligomerization"/>
    <property type="evidence" value="ECO:0007669"/>
    <property type="project" value="InterPro"/>
</dbReference>
<evidence type="ECO:0000313" key="3">
    <source>
        <dbReference type="Proteomes" id="UP000274822"/>
    </source>
</evidence>
<comment type="caution">
    <text evidence="2">The sequence shown here is derived from an EMBL/GenBank/DDBJ whole genome shotgun (WGS) entry which is preliminary data.</text>
</comment>
<reference evidence="2 3" key="1">
    <citation type="journal article" date="2018" name="New Phytol.">
        <title>Phylogenomics of Endogonaceae and evolution of mycorrhizas within Mucoromycota.</title>
        <authorList>
            <person name="Chang Y."/>
            <person name="Desiro A."/>
            <person name="Na H."/>
            <person name="Sandor L."/>
            <person name="Lipzen A."/>
            <person name="Clum A."/>
            <person name="Barry K."/>
            <person name="Grigoriev I.V."/>
            <person name="Martin F.M."/>
            <person name="Stajich J.E."/>
            <person name="Smith M.E."/>
            <person name="Bonito G."/>
            <person name="Spatafora J.W."/>
        </authorList>
    </citation>
    <scope>NUCLEOTIDE SEQUENCE [LARGE SCALE GENOMIC DNA]</scope>
    <source>
        <strain evidence="2 3">AD002</strain>
    </source>
</reference>
<dbReference type="PANTHER" id="PTHR14499">
    <property type="entry name" value="POTASSIUM CHANNEL TETRAMERIZATION DOMAIN-CONTAINING"/>
    <property type="match status" value="1"/>
</dbReference>
<organism evidence="2 3">
    <name type="scientific">Jimgerdemannia flammicorona</name>
    <dbReference type="NCBI Taxonomy" id="994334"/>
    <lineage>
        <taxon>Eukaryota</taxon>
        <taxon>Fungi</taxon>
        <taxon>Fungi incertae sedis</taxon>
        <taxon>Mucoromycota</taxon>
        <taxon>Mucoromycotina</taxon>
        <taxon>Endogonomycetes</taxon>
        <taxon>Endogonales</taxon>
        <taxon>Endogonaceae</taxon>
        <taxon>Jimgerdemannia</taxon>
    </lineage>
</organism>
<feature type="domain" description="BTB" evidence="1">
    <location>
        <begin position="27"/>
        <end position="123"/>
    </location>
</feature>
<proteinExistence type="predicted"/>
<dbReference type="Proteomes" id="UP000274822">
    <property type="component" value="Unassembled WGS sequence"/>
</dbReference>
<dbReference type="Pfam" id="PF02214">
    <property type="entry name" value="BTB_2"/>
    <property type="match status" value="1"/>
</dbReference>
<feature type="non-terminal residue" evidence="2">
    <location>
        <position position="1"/>
    </location>
</feature>
<dbReference type="AlphaFoldDB" id="A0A433QZ57"/>
<accession>A0A433QZ57</accession>
<dbReference type="EMBL" id="RBNJ01000232">
    <property type="protein sequence ID" value="RUS35062.1"/>
    <property type="molecule type" value="Genomic_DNA"/>
</dbReference>